<dbReference type="Proteomes" id="UP000076567">
    <property type="component" value="Unassembled WGS sequence"/>
</dbReference>
<evidence type="ECO:0000313" key="2">
    <source>
        <dbReference type="Proteomes" id="UP000076567"/>
    </source>
</evidence>
<gene>
    <name evidence="1" type="ORF">AWM68_09380</name>
</gene>
<evidence type="ECO:0008006" key="3">
    <source>
        <dbReference type="Google" id="ProtNLM"/>
    </source>
</evidence>
<evidence type="ECO:0000313" key="1">
    <source>
        <dbReference type="EMBL" id="KZE64853.1"/>
    </source>
</evidence>
<sequence>MKWTADLEHFPYPFKGSTYRYSNNSIPMITPISVEITPDYKNEMLLKRNLLTHHPDRCYQSLPHTKTAQWEIVELVIDHLAAHYPNEFTIEKQNSTWIFSNKLLDEKVEFVFGDLQSLPCEPLAFISHHVQEDLILMMQRDDDLYLDAGQLCFPANWSLAFNIGMKFKNIHHPIPGFKEEGLDDRILQFLLRLEAGNPWERKNWSLMAGDRLDTSLETFDQWGQLRKQVTKENAGKLVHIRVEVQKLFRLSQTNNILFTIHTHLLSLEQLTAIPEWLQQFYDILSKLPPHIVEYKGISLYKNAVLKYLEKQLERVKAT</sequence>
<dbReference type="Pfam" id="PF11927">
    <property type="entry name" value="HODM_asu-like"/>
    <property type="match status" value="1"/>
</dbReference>
<proteinExistence type="predicted"/>
<dbReference type="AlphaFoldDB" id="A0A163QBA9"/>
<name>A0A163QBA9_9BACL</name>
<dbReference type="OrthoDB" id="5242510at2"/>
<dbReference type="EMBL" id="LRFC01000034">
    <property type="protein sequence ID" value="KZE64853.1"/>
    <property type="molecule type" value="Genomic_DNA"/>
</dbReference>
<dbReference type="RefSeq" id="WP_066243080.1">
    <property type="nucleotide sequence ID" value="NZ_LRFC01000034.1"/>
</dbReference>
<dbReference type="InterPro" id="IPR021848">
    <property type="entry name" value="HODM_asu-like"/>
</dbReference>
<keyword evidence="2" id="KW-1185">Reference proteome</keyword>
<organism evidence="1 2">
    <name type="scientific">Fictibacillus phosphorivorans</name>
    <dbReference type="NCBI Taxonomy" id="1221500"/>
    <lineage>
        <taxon>Bacteria</taxon>
        <taxon>Bacillati</taxon>
        <taxon>Bacillota</taxon>
        <taxon>Bacilli</taxon>
        <taxon>Bacillales</taxon>
        <taxon>Fictibacillaceae</taxon>
        <taxon>Fictibacillus</taxon>
    </lineage>
</organism>
<protein>
    <recommendedName>
        <fullName evidence="3">DUF3445 domain-containing protein</fullName>
    </recommendedName>
</protein>
<accession>A0A163QBA9</accession>
<reference evidence="2" key="1">
    <citation type="submission" date="2016-01" db="EMBL/GenBank/DDBJ databases">
        <title>Draft genome of Chromobacterium sp. F49.</title>
        <authorList>
            <person name="Hong K.W."/>
        </authorList>
    </citation>
    <scope>NUCLEOTIDE SEQUENCE [LARGE SCALE GENOMIC DNA]</scope>
    <source>
        <strain evidence="2">P7IIIA</strain>
    </source>
</reference>
<comment type="caution">
    <text evidence="1">The sequence shown here is derived from an EMBL/GenBank/DDBJ whole genome shotgun (WGS) entry which is preliminary data.</text>
</comment>